<keyword evidence="2" id="KW-1185">Reference proteome</keyword>
<accession>A0ACB5TCK1</accession>
<dbReference type="Proteomes" id="UP001165064">
    <property type="component" value="Unassembled WGS sequence"/>
</dbReference>
<proteinExistence type="predicted"/>
<sequence>MNHNPFHWGRPSDSTYGPYNQQIAHASNVNPMARQQQQSDFPTMHTQRPMMTGTSVLAIKYQDGIVIAADNMGSYGSLMKLDNVERLLKVGQDTIVGISGDLSDLQAIQRILNDLEIDESYDAGDDEDALAAGLKANHVHEYLTRIMYNRRSKMDPLWNACIVAGFDDEGKSFLKYVDLLGVAFASPTLATGFGAHLAIPLLRQRVDSEADVKKLTKADAIQLIKDCMKVLFYRDARSLDKYSMAVLSESDQKVEFHKDVKVEDMKWAFAKGIKGYGMPQL</sequence>
<dbReference type="EMBL" id="BSXS01006663">
    <property type="protein sequence ID" value="GME85840.1"/>
    <property type="molecule type" value="Genomic_DNA"/>
</dbReference>
<reference evidence="1" key="1">
    <citation type="submission" date="2023-04" db="EMBL/GenBank/DDBJ databases">
        <title>Ambrosiozyma monospora NBRC 10751.</title>
        <authorList>
            <person name="Ichikawa N."/>
            <person name="Sato H."/>
            <person name="Tonouchi N."/>
        </authorList>
    </citation>
    <scope>NUCLEOTIDE SEQUENCE</scope>
    <source>
        <strain evidence="1">NBRC 10751</strain>
    </source>
</reference>
<organism evidence="1 2">
    <name type="scientific">Ambrosiozyma monospora</name>
    <name type="common">Yeast</name>
    <name type="synonym">Endomycopsis monosporus</name>
    <dbReference type="NCBI Taxonomy" id="43982"/>
    <lineage>
        <taxon>Eukaryota</taxon>
        <taxon>Fungi</taxon>
        <taxon>Dikarya</taxon>
        <taxon>Ascomycota</taxon>
        <taxon>Saccharomycotina</taxon>
        <taxon>Pichiomycetes</taxon>
        <taxon>Pichiales</taxon>
        <taxon>Pichiaceae</taxon>
        <taxon>Ambrosiozyma</taxon>
    </lineage>
</organism>
<name>A0ACB5TCK1_AMBMO</name>
<comment type="caution">
    <text evidence="1">The sequence shown here is derived from an EMBL/GenBank/DDBJ whole genome shotgun (WGS) entry which is preliminary data.</text>
</comment>
<gene>
    <name evidence="1" type="ORF">Amon02_000778600</name>
</gene>
<evidence type="ECO:0000313" key="1">
    <source>
        <dbReference type="EMBL" id="GME85840.1"/>
    </source>
</evidence>
<evidence type="ECO:0000313" key="2">
    <source>
        <dbReference type="Proteomes" id="UP001165064"/>
    </source>
</evidence>
<protein>
    <submittedName>
        <fullName evidence="1">Unnamed protein product</fullName>
    </submittedName>
</protein>